<protein>
    <submittedName>
        <fullName evidence="1">Uncharacterized protein</fullName>
    </submittedName>
</protein>
<dbReference type="AlphaFoldDB" id="A0A1Q9LM47"/>
<comment type="caution">
    <text evidence="1">The sequence shown here is derived from an EMBL/GenBank/DDBJ whole genome shotgun (WGS) entry which is preliminary data.</text>
</comment>
<accession>A0A1Q9LM47</accession>
<evidence type="ECO:0000313" key="1">
    <source>
        <dbReference type="EMBL" id="OLR93108.1"/>
    </source>
</evidence>
<evidence type="ECO:0000313" key="2">
    <source>
        <dbReference type="Proteomes" id="UP000186040"/>
    </source>
</evidence>
<proteinExistence type="predicted"/>
<organism evidence="1 2">
    <name type="scientific">Actinokineospora bangkokensis</name>
    <dbReference type="NCBI Taxonomy" id="1193682"/>
    <lineage>
        <taxon>Bacteria</taxon>
        <taxon>Bacillati</taxon>
        <taxon>Actinomycetota</taxon>
        <taxon>Actinomycetes</taxon>
        <taxon>Pseudonocardiales</taxon>
        <taxon>Pseudonocardiaceae</taxon>
        <taxon>Actinokineospora</taxon>
    </lineage>
</organism>
<sequence length="117" mass="13107">MKPATAAKKLGVHLDATPAEFRDGVVSREELDALQADPPQWLRDLRREGPHPKQVVAARLRVSLSGLARAGITDALTSEEIDRIKAERPDWLVREQDLAAEVRRENERLAGERVKQP</sequence>
<dbReference type="RefSeq" id="WP_143219068.1">
    <property type="nucleotide sequence ID" value="NZ_MKQR01000013.1"/>
</dbReference>
<dbReference type="Proteomes" id="UP000186040">
    <property type="component" value="Unassembled WGS sequence"/>
</dbReference>
<gene>
    <name evidence="1" type="ORF">BJP25_18960</name>
</gene>
<reference evidence="1 2" key="1">
    <citation type="submission" date="2016-10" db="EMBL/GenBank/DDBJ databases">
        <title>The Draft Genome Sequence of Actinokineospora bangkokensis 44EHWT reveals the biosynthetic pathway of antifungal compounds Thailandins with unusual extender unit butylmalonyl-CoA.</title>
        <authorList>
            <person name="Greule A."/>
            <person name="Intra B."/>
            <person name="Flemming S."/>
            <person name="Rommel M.G."/>
            <person name="Panbangred W."/>
            <person name="Bechthold A."/>
        </authorList>
    </citation>
    <scope>NUCLEOTIDE SEQUENCE [LARGE SCALE GENOMIC DNA]</scope>
    <source>
        <strain evidence="1 2">44EHW</strain>
    </source>
</reference>
<name>A0A1Q9LM47_9PSEU</name>
<keyword evidence="2" id="KW-1185">Reference proteome</keyword>
<dbReference type="OrthoDB" id="3389921at2"/>
<dbReference type="STRING" id="1193682.BJP25_18960"/>
<dbReference type="Pfam" id="PF19460">
    <property type="entry name" value="DUF5997"/>
    <property type="match status" value="1"/>
</dbReference>
<dbReference type="InterPro" id="IPR046039">
    <property type="entry name" value="DUF5997"/>
</dbReference>
<dbReference type="EMBL" id="MKQR01000013">
    <property type="protein sequence ID" value="OLR93108.1"/>
    <property type="molecule type" value="Genomic_DNA"/>
</dbReference>